<feature type="transmembrane region" description="Helical" evidence="6">
    <location>
        <begin position="73"/>
        <end position="96"/>
    </location>
</feature>
<evidence type="ECO:0000256" key="3">
    <source>
        <dbReference type="ARBA" id="ARBA00022692"/>
    </source>
</evidence>
<evidence type="ECO:0000256" key="5">
    <source>
        <dbReference type="ARBA" id="ARBA00023136"/>
    </source>
</evidence>
<name>A0A5Q0BR82_9GAMM</name>
<dbReference type="OrthoDB" id="5702716at2"/>
<dbReference type="Proteomes" id="UP000325755">
    <property type="component" value="Chromosome"/>
</dbReference>
<dbReference type="Pfam" id="PF03899">
    <property type="entry name" value="ATP-synt_I"/>
    <property type="match status" value="1"/>
</dbReference>
<evidence type="ECO:0000313" key="8">
    <source>
        <dbReference type="Proteomes" id="UP000325755"/>
    </source>
</evidence>
<comment type="subcellular location">
    <subcellularLocation>
        <location evidence="1">Cell membrane</location>
        <topology evidence="1">Multi-pass membrane protein</topology>
    </subcellularLocation>
</comment>
<dbReference type="KEGG" id="mmob:F6R98_19765"/>
<dbReference type="EMBL" id="CP044205">
    <property type="protein sequence ID" value="QFY44587.1"/>
    <property type="molecule type" value="Genomic_DNA"/>
</dbReference>
<organism evidence="7 8">
    <name type="scientific">Candidatus Methylospira mobilis</name>
    <dbReference type="NCBI Taxonomy" id="1808979"/>
    <lineage>
        <taxon>Bacteria</taxon>
        <taxon>Pseudomonadati</taxon>
        <taxon>Pseudomonadota</taxon>
        <taxon>Gammaproteobacteria</taxon>
        <taxon>Methylococcales</taxon>
        <taxon>Methylococcaceae</taxon>
        <taxon>Candidatus Methylospira</taxon>
    </lineage>
</organism>
<feature type="transmembrane region" description="Helical" evidence="6">
    <location>
        <begin position="102"/>
        <end position="123"/>
    </location>
</feature>
<evidence type="ECO:0000256" key="6">
    <source>
        <dbReference type="SAM" id="Phobius"/>
    </source>
</evidence>
<sequence length="125" mass="13983">MAAAITEKVYPEIRRILQLQLTLMLTIALVAAMAAGYRAAFSALLGGAVAFVPNLLFAALFGRNDPRKNARQVIAAFYRGEIAKLVLTVLLFTAAFRYSEMILWSFFTSFVLVLMMTWFALLLRK</sequence>
<keyword evidence="2" id="KW-1003">Cell membrane</keyword>
<keyword evidence="4 6" id="KW-1133">Transmembrane helix</keyword>
<evidence type="ECO:0000256" key="2">
    <source>
        <dbReference type="ARBA" id="ARBA00022475"/>
    </source>
</evidence>
<dbReference type="GO" id="GO:0005886">
    <property type="term" value="C:plasma membrane"/>
    <property type="evidence" value="ECO:0007669"/>
    <property type="project" value="UniProtKB-SubCell"/>
</dbReference>
<keyword evidence="3 6" id="KW-0812">Transmembrane</keyword>
<dbReference type="InParanoid" id="A0A5Q0BR82"/>
<dbReference type="AlphaFoldDB" id="A0A5Q0BR82"/>
<gene>
    <name evidence="7" type="ORF">F6R98_19765</name>
</gene>
<proteinExistence type="predicted"/>
<dbReference type="RefSeq" id="WP_153250550.1">
    <property type="nucleotide sequence ID" value="NZ_CP044205.1"/>
</dbReference>
<feature type="transmembrane region" description="Helical" evidence="6">
    <location>
        <begin position="16"/>
        <end position="35"/>
    </location>
</feature>
<evidence type="ECO:0000313" key="7">
    <source>
        <dbReference type="EMBL" id="QFY44587.1"/>
    </source>
</evidence>
<keyword evidence="5 6" id="KW-0472">Membrane</keyword>
<evidence type="ECO:0000256" key="1">
    <source>
        <dbReference type="ARBA" id="ARBA00004651"/>
    </source>
</evidence>
<accession>A0A5Q0BR82</accession>
<protein>
    <submittedName>
        <fullName evidence="7">F0F1 ATP synthase assembly protein I</fullName>
    </submittedName>
</protein>
<reference evidence="7 8" key="1">
    <citation type="submission" date="2019-09" db="EMBL/GenBank/DDBJ databases">
        <title>Ecophysiology of the spiral-shaped methanotroph Methylospira mobilis as revealed by the complete genome sequence.</title>
        <authorList>
            <person name="Oshkin I.Y."/>
            <person name="Dedysh S.N."/>
            <person name="Miroshnikov K."/>
            <person name="Danilova O.V."/>
            <person name="Hakobyan A."/>
            <person name="Liesack W."/>
        </authorList>
    </citation>
    <scope>NUCLEOTIDE SEQUENCE [LARGE SCALE GENOMIC DNA]</scope>
    <source>
        <strain evidence="7 8">Shm1</strain>
    </source>
</reference>
<evidence type="ECO:0000256" key="4">
    <source>
        <dbReference type="ARBA" id="ARBA00022989"/>
    </source>
</evidence>
<dbReference type="InterPro" id="IPR005598">
    <property type="entry name" value="ATP_synth_I"/>
</dbReference>
<feature type="transmembrane region" description="Helical" evidence="6">
    <location>
        <begin position="41"/>
        <end position="61"/>
    </location>
</feature>
<keyword evidence="8" id="KW-1185">Reference proteome</keyword>